<dbReference type="PROSITE" id="PS51845">
    <property type="entry name" value="PDEASE_I_2"/>
    <property type="match status" value="1"/>
</dbReference>
<evidence type="ECO:0000256" key="5">
    <source>
        <dbReference type="ARBA" id="ARBA00022723"/>
    </source>
</evidence>
<evidence type="ECO:0000256" key="9">
    <source>
        <dbReference type="PIRSR" id="PIRSR623088-2"/>
    </source>
</evidence>
<evidence type="ECO:0000256" key="10">
    <source>
        <dbReference type="PIRSR" id="PIRSR623088-3"/>
    </source>
</evidence>
<comment type="cofactor">
    <cofactor evidence="1">
        <name>a divalent metal cation</name>
        <dbReference type="ChEBI" id="CHEBI:60240"/>
    </cofactor>
</comment>
<dbReference type="Gene3D" id="1.10.1300.10">
    <property type="entry name" value="3'5'-cyclic nucleotide phosphodiesterase, catalytic domain"/>
    <property type="match status" value="1"/>
</dbReference>
<dbReference type="EC" id="3.1.4.53" evidence="4"/>
<dbReference type="GO" id="GO:0006355">
    <property type="term" value="P:regulation of DNA-templated transcription"/>
    <property type="evidence" value="ECO:0007669"/>
    <property type="project" value="InterPro"/>
</dbReference>
<dbReference type="SUPFAM" id="SSF109604">
    <property type="entry name" value="HD-domain/PDEase-like"/>
    <property type="match status" value="1"/>
</dbReference>
<dbReference type="PROSITE" id="PS50112">
    <property type="entry name" value="PAS"/>
    <property type="match status" value="1"/>
</dbReference>
<feature type="binding site" evidence="10">
    <location>
        <position position="676"/>
    </location>
    <ligand>
        <name>Zn(2+)</name>
        <dbReference type="ChEBI" id="CHEBI:29105"/>
        <label>1</label>
    </ligand>
</feature>
<keyword evidence="6" id="KW-0378">Hydrolase</keyword>
<feature type="binding site" evidence="10">
    <location>
        <position position="677"/>
    </location>
    <ligand>
        <name>Zn(2+)</name>
        <dbReference type="ChEBI" id="CHEBI:29105"/>
        <label>1</label>
    </ligand>
</feature>
<dbReference type="Pfam" id="PF00233">
    <property type="entry name" value="PDEase_I"/>
    <property type="match status" value="1"/>
</dbReference>
<dbReference type="CDD" id="cd00077">
    <property type="entry name" value="HDc"/>
    <property type="match status" value="1"/>
</dbReference>
<evidence type="ECO:0000259" key="12">
    <source>
        <dbReference type="PROSITE" id="PS50112"/>
    </source>
</evidence>
<evidence type="ECO:0000256" key="11">
    <source>
        <dbReference type="SAM" id="MobiDB-lite"/>
    </source>
</evidence>
<dbReference type="PRINTS" id="PR00387">
    <property type="entry name" value="PDIESTERASE1"/>
</dbReference>
<reference evidence="14" key="2">
    <citation type="submission" date="2020-05" db="UniProtKB">
        <authorList>
            <consortium name="EnsemblMetazoa"/>
        </authorList>
    </citation>
    <scope>IDENTIFICATION</scope>
    <source>
        <strain evidence="14">Indian</strain>
    </source>
</reference>
<evidence type="ECO:0000256" key="4">
    <source>
        <dbReference type="ARBA" id="ARBA00012276"/>
    </source>
</evidence>
<dbReference type="Proteomes" id="UP000076408">
    <property type="component" value="Unassembled WGS sequence"/>
</dbReference>
<dbReference type="VEuPathDB" id="VectorBase:ASTE000992"/>
<feature type="region of interest" description="Disordered" evidence="11">
    <location>
        <begin position="106"/>
        <end position="136"/>
    </location>
</feature>
<organism evidence="14 15">
    <name type="scientific">Anopheles stephensi</name>
    <name type="common">Indo-Pakistan malaria mosquito</name>
    <dbReference type="NCBI Taxonomy" id="30069"/>
    <lineage>
        <taxon>Eukaryota</taxon>
        <taxon>Metazoa</taxon>
        <taxon>Ecdysozoa</taxon>
        <taxon>Arthropoda</taxon>
        <taxon>Hexapoda</taxon>
        <taxon>Insecta</taxon>
        <taxon>Pterygota</taxon>
        <taxon>Neoptera</taxon>
        <taxon>Endopterygota</taxon>
        <taxon>Diptera</taxon>
        <taxon>Nematocera</taxon>
        <taxon>Culicoidea</taxon>
        <taxon>Culicidae</taxon>
        <taxon>Anophelinae</taxon>
        <taxon>Anopheles</taxon>
    </lineage>
</organism>
<evidence type="ECO:0000256" key="3">
    <source>
        <dbReference type="ARBA" id="ARBA00006437"/>
    </source>
</evidence>
<dbReference type="InterPro" id="IPR000014">
    <property type="entry name" value="PAS"/>
</dbReference>
<dbReference type="InterPro" id="IPR003607">
    <property type="entry name" value="HD/PDEase_dom"/>
</dbReference>
<dbReference type="InterPro" id="IPR035965">
    <property type="entry name" value="PAS-like_dom_sf"/>
</dbReference>
<feature type="binding site" evidence="9">
    <location>
        <position position="794"/>
    </location>
    <ligand>
        <name>AMP</name>
        <dbReference type="ChEBI" id="CHEBI:456215"/>
    </ligand>
</feature>
<dbReference type="UniPathway" id="UPA00762">
    <property type="reaction ID" value="UER00747"/>
</dbReference>
<dbReference type="EnsemblMetazoa" id="ASTEI02733-RA">
    <property type="protein sequence ID" value="ASTEI02733-PA"/>
    <property type="gene ID" value="ASTEI02733"/>
</dbReference>
<feature type="binding site" evidence="10">
    <location>
        <position position="645"/>
    </location>
    <ligand>
        <name>Zn(2+)</name>
        <dbReference type="ChEBI" id="CHEBI:29105"/>
        <label>1</label>
    </ligand>
</feature>
<proteinExistence type="inferred from homology"/>
<dbReference type="GO" id="GO:0007165">
    <property type="term" value="P:signal transduction"/>
    <property type="evidence" value="ECO:0007669"/>
    <property type="project" value="InterPro"/>
</dbReference>
<dbReference type="GO" id="GO:0046872">
    <property type="term" value="F:metal ion binding"/>
    <property type="evidence" value="ECO:0007669"/>
    <property type="project" value="UniProtKB-KW"/>
</dbReference>
<dbReference type="InterPro" id="IPR057304">
    <property type="entry name" value="PDE8-like_REC_N"/>
</dbReference>
<feature type="binding site" evidence="9">
    <location>
        <begin position="641"/>
        <end position="645"/>
    </location>
    <ligand>
        <name>AMP</name>
        <dbReference type="ChEBI" id="CHEBI:456215"/>
    </ligand>
</feature>
<evidence type="ECO:0000256" key="8">
    <source>
        <dbReference type="PIRSR" id="PIRSR623088-1"/>
    </source>
</evidence>
<feature type="compositionally biased region" description="Basic and acidic residues" evidence="11">
    <location>
        <begin position="119"/>
        <end position="136"/>
    </location>
</feature>
<sequence>MALTPEEEPLDSCPMKSFFRKYQSKSMETLYKPAPVVLTVKQLESMPQAERTRPTRRYSLLSAREWRRFAAFRSLPADSIDPAFRQHILANYDVHFYEYGELEPRYGTSPREPVAFSVDEPKPGPSKEARSDGKQHQLADLVAGHGSQEGEEDETLPRLSEEEVQFIERLVSDLKFPNLLPPNPVIKILIAFCKNDPVFDALVNASHRLSLEPTFVKSAESAIEAFQNPSSGGHHIIIVDARYPRTMEAEALGSVFEKDDTAVISLLDVGYNRCIIESPHVSICSSELRQIQHSLVRPQNVISTQQALYTALHRSREAVIITDDTLRAQYANRASERVLNMKLDEIVGRSLNDLVTADISNILSHTSRYKDYDGYLTTRRKSQESSQIHVRAVPVSCIGRNPTHLVLILESSSTALVSSNAIGEALQTLPQGKEVPRGSLHSIRRGSFDVRSIASDGLRRTSLAKLSSLPLEAPITKVLSLLAQVQENCSLEEAKLLDRVMEFLKREGLYSPQMKEIRTEDPVATDLIGALLTQGPTNILSSRRSSNDSIIRGGGRPSTGSIVFNKTKESSELSDLLQTALDWDFEIFKLEELTEKRPLVCLGLELFRRFDVYNTFNCDEMTFKLWLIEMEKHYHSENTYHNSTHAADVMQQLSNREIKIMDRMDEATALIAAATHDIDHPGRSSAYLCNSDSSLALLYNDICVLESHHAATTFRLTLADDKINIFKNLDRDMYKLARSIIVDMILATEMTRHFEHLAKFVSVFGTDVESKEPLPPDNDDNQILVRRMLIKCADVSNPTRPLKFCVEWARRIAEEYFMQTDEEKRKNLPIVMPMFDRTTCSISKSQIGFIEYIIHDMMDAWNSFIEMPEIIRYMEFNYSQWKLFEEQGINTLSDIKRKQMSLNEETASSISLEEKF</sequence>
<feature type="binding site" evidence="9">
    <location>
        <position position="846"/>
    </location>
    <ligand>
        <name>AMP</name>
        <dbReference type="ChEBI" id="CHEBI:456215"/>
    </ligand>
</feature>
<feature type="binding site" evidence="10">
    <location>
        <position position="794"/>
    </location>
    <ligand>
        <name>Zn(2+)</name>
        <dbReference type="ChEBI" id="CHEBI:29105"/>
        <label>1</label>
    </ligand>
</feature>
<accession>A0A182Y2P7</accession>
<dbReference type="PANTHER" id="PTHR11347">
    <property type="entry name" value="CYCLIC NUCLEOTIDE PHOSPHODIESTERASE"/>
    <property type="match status" value="1"/>
</dbReference>
<evidence type="ECO:0000313" key="15">
    <source>
        <dbReference type="Proteomes" id="UP000076408"/>
    </source>
</evidence>
<evidence type="ECO:0000256" key="7">
    <source>
        <dbReference type="ARBA" id="ARBA00023149"/>
    </source>
</evidence>
<keyword evidence="5 10" id="KW-0479">Metal-binding</keyword>
<feature type="active site" description="Proton donor" evidence="8">
    <location>
        <position position="641"/>
    </location>
</feature>
<dbReference type="Gene3D" id="3.30.450.20">
    <property type="entry name" value="PAS domain"/>
    <property type="match status" value="1"/>
</dbReference>
<dbReference type="CDD" id="cd00130">
    <property type="entry name" value="PAS"/>
    <property type="match status" value="1"/>
</dbReference>
<dbReference type="Pfam" id="PF23198">
    <property type="entry name" value="PDE8A_N"/>
    <property type="match status" value="2"/>
</dbReference>
<dbReference type="SUPFAM" id="SSF55785">
    <property type="entry name" value="PYP-like sensor domain (PAS domain)"/>
    <property type="match status" value="1"/>
</dbReference>
<dbReference type="GO" id="GO:0004115">
    <property type="term" value="F:3',5'-cyclic-AMP phosphodiesterase activity"/>
    <property type="evidence" value="ECO:0007669"/>
    <property type="project" value="UniProtKB-EC"/>
</dbReference>
<dbReference type="InterPro" id="IPR036971">
    <property type="entry name" value="PDEase_catalytic_dom_sf"/>
</dbReference>
<keyword evidence="15" id="KW-1185">Reference proteome</keyword>
<evidence type="ECO:0000259" key="13">
    <source>
        <dbReference type="PROSITE" id="PS51845"/>
    </source>
</evidence>
<reference evidence="15" key="1">
    <citation type="journal article" date="2014" name="Genome Biol.">
        <title>Genome analysis of a major urban malaria vector mosquito, Anopheles stephensi.</title>
        <authorList>
            <person name="Jiang X."/>
            <person name="Peery A."/>
            <person name="Hall A.B."/>
            <person name="Sharma A."/>
            <person name="Chen X.G."/>
            <person name="Waterhouse R.M."/>
            <person name="Komissarov A."/>
            <person name="Riehle M.M."/>
            <person name="Shouche Y."/>
            <person name="Sharakhova M.V."/>
            <person name="Lawson D."/>
            <person name="Pakpour N."/>
            <person name="Arensburger P."/>
            <person name="Davidson V.L."/>
            <person name="Eiglmeier K."/>
            <person name="Emrich S."/>
            <person name="George P."/>
            <person name="Kennedy R.C."/>
            <person name="Mane S.P."/>
            <person name="Maslen G."/>
            <person name="Oringanje C."/>
            <person name="Qi Y."/>
            <person name="Settlage R."/>
            <person name="Tojo M."/>
            <person name="Tubio J.M."/>
            <person name="Unger M.F."/>
            <person name="Wang B."/>
            <person name="Vernick K.D."/>
            <person name="Ribeiro J.M."/>
            <person name="James A.A."/>
            <person name="Michel K."/>
            <person name="Riehle M.A."/>
            <person name="Luckhart S."/>
            <person name="Sharakhov I.V."/>
            <person name="Tu Z."/>
        </authorList>
    </citation>
    <scope>NUCLEOTIDE SEQUENCE [LARGE SCALE GENOMIC DNA]</scope>
    <source>
        <strain evidence="15">Indian</strain>
    </source>
</reference>
<dbReference type="InterPro" id="IPR013767">
    <property type="entry name" value="PAS_fold"/>
</dbReference>
<dbReference type="AlphaFoldDB" id="A0A182Y2P7"/>
<evidence type="ECO:0000313" key="14">
    <source>
        <dbReference type="EnsemblMetazoa" id="ASTEI02733-PA"/>
    </source>
</evidence>
<dbReference type="InterPro" id="IPR023088">
    <property type="entry name" value="PDEase"/>
</dbReference>
<dbReference type="GO" id="GO:0006198">
    <property type="term" value="P:cAMP catabolic process"/>
    <property type="evidence" value="ECO:0007669"/>
    <property type="project" value="UniProtKB-UniPathway"/>
</dbReference>
<feature type="domain" description="PDEase" evidence="13">
    <location>
        <begin position="565"/>
        <end position="888"/>
    </location>
</feature>
<dbReference type="VEuPathDB" id="VectorBase:ASTEI20_036706"/>
<feature type="domain" description="PAS" evidence="12">
    <location>
        <begin position="304"/>
        <end position="358"/>
    </location>
</feature>
<dbReference type="Pfam" id="PF00989">
    <property type="entry name" value="PAS"/>
    <property type="match status" value="1"/>
</dbReference>
<name>A0A182Y2P7_ANOST</name>
<dbReference type="VEuPathDB" id="VectorBase:ASTEI02733"/>
<feature type="binding site" evidence="10">
    <location>
        <position position="677"/>
    </location>
    <ligand>
        <name>Zn(2+)</name>
        <dbReference type="ChEBI" id="CHEBI:29105"/>
        <label>2</label>
    </ligand>
</feature>
<evidence type="ECO:0000256" key="6">
    <source>
        <dbReference type="ARBA" id="ARBA00022801"/>
    </source>
</evidence>
<evidence type="ECO:0000256" key="1">
    <source>
        <dbReference type="ARBA" id="ARBA00001968"/>
    </source>
</evidence>
<comment type="pathway">
    <text evidence="2">Purine metabolism; 3',5'-cyclic AMP degradation; AMP from 3',5'-cyclic AMP: step 1/1.</text>
</comment>
<dbReference type="InterPro" id="IPR002073">
    <property type="entry name" value="PDEase_catalytic_dom"/>
</dbReference>
<feature type="binding site" evidence="9">
    <location>
        <position position="677"/>
    </location>
    <ligand>
        <name>AMP</name>
        <dbReference type="ChEBI" id="CHEBI:456215"/>
    </ligand>
</feature>
<dbReference type="STRING" id="30069.A0A182Y2P7"/>
<protein>
    <recommendedName>
        <fullName evidence="4">3',5'-cyclic-AMP phosphodiesterase</fullName>
        <ecNumber evidence="4">3.1.4.53</ecNumber>
    </recommendedName>
</protein>
<dbReference type="OMA" id="IDHRGQR"/>
<evidence type="ECO:0000256" key="2">
    <source>
        <dbReference type="ARBA" id="ARBA00004703"/>
    </source>
</evidence>
<comment type="similarity">
    <text evidence="3">Belongs to the cyclic nucleotide phosphodiesterase family. PDE8 subfamily.</text>
</comment>
<keyword evidence="7" id="KW-0114">cAMP</keyword>